<dbReference type="Pfam" id="PF00990">
    <property type="entry name" value="GGDEF"/>
    <property type="match status" value="1"/>
</dbReference>
<evidence type="ECO:0000256" key="12">
    <source>
        <dbReference type="SAM" id="Phobius"/>
    </source>
</evidence>
<feature type="domain" description="PAS" evidence="13">
    <location>
        <begin position="834"/>
        <end position="904"/>
    </location>
</feature>
<dbReference type="Pfam" id="PF08447">
    <property type="entry name" value="PAS_3"/>
    <property type="match status" value="2"/>
</dbReference>
<dbReference type="SMART" id="SM00065">
    <property type="entry name" value="GAF"/>
    <property type="match status" value="1"/>
</dbReference>
<feature type="transmembrane region" description="Helical" evidence="12">
    <location>
        <begin position="63"/>
        <end position="81"/>
    </location>
</feature>
<dbReference type="SUPFAM" id="SSF141868">
    <property type="entry name" value="EAL domain-like"/>
    <property type="match status" value="1"/>
</dbReference>
<dbReference type="RefSeq" id="WP_006103549.1">
    <property type="nucleotide sequence ID" value="NZ_DS989859.1"/>
</dbReference>
<dbReference type="Pfam" id="PF13188">
    <property type="entry name" value="PAS_8"/>
    <property type="match status" value="1"/>
</dbReference>
<gene>
    <name evidence="17" type="ORF">MC7420_4357</name>
</gene>
<dbReference type="PROSITE" id="PS50113">
    <property type="entry name" value="PAC"/>
    <property type="match status" value="3"/>
</dbReference>
<evidence type="ECO:0000256" key="2">
    <source>
        <dbReference type="ARBA" id="ARBA00022475"/>
    </source>
</evidence>
<evidence type="ECO:0000256" key="9">
    <source>
        <dbReference type="ARBA" id="ARBA00023136"/>
    </source>
</evidence>
<feature type="domain" description="PAC" evidence="14">
    <location>
        <begin position="908"/>
        <end position="960"/>
    </location>
</feature>
<dbReference type="CDD" id="cd00130">
    <property type="entry name" value="PAS"/>
    <property type="match status" value="4"/>
</dbReference>
<dbReference type="InterPro" id="IPR013767">
    <property type="entry name" value="PAS_fold"/>
</dbReference>
<feature type="transmembrane region" description="Helical" evidence="12">
    <location>
        <begin position="23"/>
        <end position="42"/>
    </location>
</feature>
<keyword evidence="4" id="KW-0808">Transferase</keyword>
<dbReference type="SUPFAM" id="SSF55785">
    <property type="entry name" value="PYP-like sensor domain (PAS domain)"/>
    <property type="match status" value="5"/>
</dbReference>
<dbReference type="SMART" id="SM00267">
    <property type="entry name" value="GGDEF"/>
    <property type="match status" value="1"/>
</dbReference>
<dbReference type="InterPro" id="IPR029016">
    <property type="entry name" value="GAF-like_dom_sf"/>
</dbReference>
<dbReference type="InterPro" id="IPR013655">
    <property type="entry name" value="PAS_fold_3"/>
</dbReference>
<keyword evidence="2" id="KW-1003">Cell membrane</keyword>
<evidence type="ECO:0000256" key="7">
    <source>
        <dbReference type="ARBA" id="ARBA00022741"/>
    </source>
</evidence>
<keyword evidence="7" id="KW-0547">Nucleotide-binding</keyword>
<organism evidence="17 18">
    <name type="scientific">Coleofasciculus chthonoplastes PCC 7420</name>
    <dbReference type="NCBI Taxonomy" id="118168"/>
    <lineage>
        <taxon>Bacteria</taxon>
        <taxon>Bacillati</taxon>
        <taxon>Cyanobacteriota</taxon>
        <taxon>Cyanophyceae</taxon>
        <taxon>Coleofasciculales</taxon>
        <taxon>Coleofasciculaceae</taxon>
        <taxon>Coleofasciculus</taxon>
    </lineage>
</organism>
<dbReference type="HOGENOM" id="CLU_000445_70_20_3"/>
<evidence type="ECO:0000256" key="11">
    <source>
        <dbReference type="SAM" id="MobiDB-lite"/>
    </source>
</evidence>
<dbReference type="InterPro" id="IPR000160">
    <property type="entry name" value="GGDEF_dom"/>
</dbReference>
<dbReference type="InterPro" id="IPR003018">
    <property type="entry name" value="GAF"/>
</dbReference>
<dbReference type="GO" id="GO:0006355">
    <property type="term" value="P:regulation of DNA-templated transcription"/>
    <property type="evidence" value="ECO:0007669"/>
    <property type="project" value="InterPro"/>
</dbReference>
<feature type="compositionally biased region" description="Basic and acidic residues" evidence="11">
    <location>
        <begin position="324"/>
        <end position="334"/>
    </location>
</feature>
<dbReference type="InterPro" id="IPR000014">
    <property type="entry name" value="PAS"/>
</dbReference>
<keyword evidence="9 12" id="KW-0472">Membrane</keyword>
<evidence type="ECO:0000259" key="13">
    <source>
        <dbReference type="PROSITE" id="PS50112"/>
    </source>
</evidence>
<dbReference type="NCBIfam" id="TIGR00229">
    <property type="entry name" value="sensory_box"/>
    <property type="match status" value="5"/>
</dbReference>
<dbReference type="SMART" id="SM00052">
    <property type="entry name" value="EAL"/>
    <property type="match status" value="1"/>
</dbReference>
<evidence type="ECO:0000256" key="3">
    <source>
        <dbReference type="ARBA" id="ARBA00022519"/>
    </source>
</evidence>
<name>B4VY11_9CYAN</name>
<evidence type="ECO:0000256" key="1">
    <source>
        <dbReference type="ARBA" id="ARBA00004429"/>
    </source>
</evidence>
<keyword evidence="8 12" id="KW-1133">Transmembrane helix</keyword>
<dbReference type="Proteomes" id="UP000003835">
    <property type="component" value="Unassembled WGS sequence"/>
</dbReference>
<dbReference type="SUPFAM" id="SSF55073">
    <property type="entry name" value="Nucleotide cyclase"/>
    <property type="match status" value="1"/>
</dbReference>
<keyword evidence="5 12" id="KW-0812">Transmembrane</keyword>
<dbReference type="GO" id="GO:0016740">
    <property type="term" value="F:transferase activity"/>
    <property type="evidence" value="ECO:0007669"/>
    <property type="project" value="UniProtKB-KW"/>
</dbReference>
<evidence type="ECO:0000259" key="14">
    <source>
        <dbReference type="PROSITE" id="PS50113"/>
    </source>
</evidence>
<comment type="subcellular location">
    <subcellularLocation>
        <location evidence="1">Cell inner membrane</location>
        <topology evidence="1">Multi-pass membrane protein</topology>
    </subcellularLocation>
</comment>
<reference evidence="17 18" key="1">
    <citation type="submission" date="2008-07" db="EMBL/GenBank/DDBJ databases">
        <authorList>
            <person name="Tandeau de Marsac N."/>
            <person name="Ferriera S."/>
            <person name="Johnson J."/>
            <person name="Kravitz S."/>
            <person name="Beeson K."/>
            <person name="Sutton G."/>
            <person name="Rogers Y.-H."/>
            <person name="Friedman R."/>
            <person name="Frazier M."/>
            <person name="Venter J.C."/>
        </authorList>
    </citation>
    <scope>NUCLEOTIDE SEQUENCE [LARGE SCALE GENOMIC DNA]</scope>
    <source>
        <strain evidence="17 18">PCC 7420</strain>
    </source>
</reference>
<dbReference type="InterPro" id="IPR000700">
    <property type="entry name" value="PAS-assoc_C"/>
</dbReference>
<feature type="coiled-coil region" evidence="10">
    <location>
        <begin position="689"/>
        <end position="716"/>
    </location>
</feature>
<sequence length="1393" mass="156872">MMPILGYLWWIGSKSQIERKPGWFYMLAGYGLICLDGFMDLVNRTFGLTTLNLNLIDTPIPMTLVYLLGFALLSIGLWQWLPFVAKVKKLDILSPSYSNSEEYYTCKLYDQGSAIAQSDELKQEIANCLHTNAELQQQEEQFRAITQAFPVPVAIARVSDGTIVYGNSHANVLFGVATSELVGNSMPDFYENPADWQRLLARLDQKGVVQNEELCVHTINGTPLWVTVSMQVLTLNQEKAILSVFHDISDTYQQLTQYQQTEAVLKDSEACYRTLVEQSPNAIALEHQGTLVYINPRGVKLLGTISHNQLIGKPWSDFNPKDQGNQRDREDHQVIGSEYTEKFSDHKRRSNPPHALTLPTKFVTEQIVQLDGQIIDVEIARLPAIYQGQRATQLVIRDLTHREQPDQELRVRARQQATIAKLSQRALSGLDLNTLMDEAVSTIAQTLEVEYCKVLELLPNGNVFLLKAGVGWSPGLVGYALVGANRNSQAGYNLISQEPVVVEDLPIDTRFSGPPLLYNHRVVSGVSVVIPGQEQPFGVLGAHTTSQRRFSEDDIHFLQAVANVLALAIGHQQSEANLYLMQRAIAASNNGVIITDPNQPDNPVIYVNPAFESMTGYTAKEVIGHNCRFWQEPDYNQAGVTKLATAIQEQRECHVILQNYRKDGSTFWNELYVSPVFDGDGYLTHFVGIQTDITKRKQAEEALRQSEEKLDSILRSLDDVVWSASLENQQFIYLNPATERVYGRPVSDFVDCPSLWQFVIHPDDRQRVERASNRMMHQGSKDLEYRVVRPDGEVRWLRDRARLIYDHRGIAIRMDGIATDMTKRKQAEAALLKSEEQFRLTFELAPIGMAMTSLEGQFLKVNQALCDALGYTAQELLALTFTEISHPTERALHFTQHQSLLQGELSHLQTERRLISKSGRIVNAILKVVLVRDAQGQPLHYISQVVDISDRKRMEEQLLHDAFHDVLTGLPNRALFMDRLEYALRRAGQRWDYLCAVIVLDLDRFKVINDSLGHLVGDRLLSAIAERLQGCLRPSDTLARLGGDEFTILLDDIPNTAAATDIAKSIHQTLESSFNLDGYEVFATASIGIALSGMGYHRAEDLLRDADTAMHRAKLQGTACYVMFDTAMSGRALAQLRLETELRWAIERQELEVYYQPIISLGTGKITGFEALVRWQHPEQGMISPGAFIPLAEETGLIIPIGQWVLRTSCYQLRQWQQQFPHYPPLTMSVNLSGKQFSQTNLIEQIAQIIQETEVNPSTLKLEITESGIMEHSDSASALLERLKALNIQLYIDDFGTGYSSLSRLHQFPIDALKIDRSFVSRMGDAGENGEIVQAIVTLAHNLGMDVVAEGIETNMQLAQLRGRRCEYGQGYFFSKPLNRQAAEQLMMNLPQW</sequence>
<evidence type="ECO:0000256" key="6">
    <source>
        <dbReference type="ARBA" id="ARBA00022737"/>
    </source>
</evidence>
<dbReference type="InterPro" id="IPR029787">
    <property type="entry name" value="Nucleotide_cyclase"/>
</dbReference>
<dbReference type="Pfam" id="PF00989">
    <property type="entry name" value="PAS"/>
    <property type="match status" value="1"/>
</dbReference>
<dbReference type="InterPro" id="IPR052155">
    <property type="entry name" value="Biofilm_reg_signaling"/>
</dbReference>
<evidence type="ECO:0000259" key="16">
    <source>
        <dbReference type="PROSITE" id="PS50887"/>
    </source>
</evidence>
<dbReference type="GO" id="GO:0005886">
    <property type="term" value="C:plasma membrane"/>
    <property type="evidence" value="ECO:0007669"/>
    <property type="project" value="UniProtKB-SubCell"/>
</dbReference>
<dbReference type="Gene3D" id="3.30.70.270">
    <property type="match status" value="1"/>
</dbReference>
<feature type="region of interest" description="Disordered" evidence="11">
    <location>
        <begin position="315"/>
        <end position="334"/>
    </location>
</feature>
<proteinExistence type="predicted"/>
<dbReference type="CDD" id="cd01949">
    <property type="entry name" value="GGDEF"/>
    <property type="match status" value="1"/>
</dbReference>
<dbReference type="GO" id="GO:0000166">
    <property type="term" value="F:nucleotide binding"/>
    <property type="evidence" value="ECO:0007669"/>
    <property type="project" value="UniProtKB-KW"/>
</dbReference>
<dbReference type="InterPro" id="IPR035919">
    <property type="entry name" value="EAL_sf"/>
</dbReference>
<dbReference type="FunFam" id="3.20.20.450:FF:000001">
    <property type="entry name" value="Cyclic di-GMP phosphodiesterase yahA"/>
    <property type="match status" value="1"/>
</dbReference>
<keyword evidence="18" id="KW-1185">Reference proteome</keyword>
<evidence type="ECO:0000256" key="8">
    <source>
        <dbReference type="ARBA" id="ARBA00022989"/>
    </source>
</evidence>
<dbReference type="PROSITE" id="PS50883">
    <property type="entry name" value="EAL"/>
    <property type="match status" value="1"/>
</dbReference>
<dbReference type="Gene3D" id="3.20.20.450">
    <property type="entry name" value="EAL domain"/>
    <property type="match status" value="1"/>
</dbReference>
<dbReference type="Gene3D" id="3.30.450.20">
    <property type="entry name" value="PAS domain"/>
    <property type="match status" value="5"/>
</dbReference>
<feature type="domain" description="EAL" evidence="15">
    <location>
        <begin position="1135"/>
        <end position="1391"/>
    </location>
</feature>
<dbReference type="EMBL" id="DS989859">
    <property type="protein sequence ID" value="EDX73110.1"/>
    <property type="molecule type" value="Genomic_DNA"/>
</dbReference>
<evidence type="ECO:0000313" key="17">
    <source>
        <dbReference type="EMBL" id="EDX73110.1"/>
    </source>
</evidence>
<dbReference type="SUPFAM" id="SSF55781">
    <property type="entry name" value="GAF domain-like"/>
    <property type="match status" value="1"/>
</dbReference>
<evidence type="ECO:0000256" key="4">
    <source>
        <dbReference type="ARBA" id="ARBA00022679"/>
    </source>
</evidence>
<accession>B4VY11</accession>
<dbReference type="Pfam" id="PF00563">
    <property type="entry name" value="EAL"/>
    <property type="match status" value="1"/>
</dbReference>
<dbReference type="Gene3D" id="3.30.450.40">
    <property type="match status" value="1"/>
</dbReference>
<keyword evidence="10" id="KW-0175">Coiled coil</keyword>
<evidence type="ECO:0000313" key="18">
    <source>
        <dbReference type="Proteomes" id="UP000003835"/>
    </source>
</evidence>
<dbReference type="PANTHER" id="PTHR44757">
    <property type="entry name" value="DIGUANYLATE CYCLASE DGCP"/>
    <property type="match status" value="1"/>
</dbReference>
<feature type="domain" description="PAS" evidence="13">
    <location>
        <begin position="706"/>
        <end position="779"/>
    </location>
</feature>
<dbReference type="PANTHER" id="PTHR44757:SF2">
    <property type="entry name" value="BIOFILM ARCHITECTURE MAINTENANCE PROTEIN MBAA"/>
    <property type="match status" value="1"/>
</dbReference>
<dbReference type="SMART" id="SM00086">
    <property type="entry name" value="PAC"/>
    <property type="match status" value="4"/>
</dbReference>
<dbReference type="eggNOG" id="COG5001">
    <property type="taxonomic scope" value="Bacteria"/>
</dbReference>
<feature type="domain" description="GGDEF" evidence="16">
    <location>
        <begin position="993"/>
        <end position="1126"/>
    </location>
</feature>
<dbReference type="Pfam" id="PF13426">
    <property type="entry name" value="PAS_9"/>
    <property type="match status" value="1"/>
</dbReference>
<keyword evidence="6" id="KW-0677">Repeat</keyword>
<dbReference type="NCBIfam" id="TIGR00254">
    <property type="entry name" value="GGDEF"/>
    <property type="match status" value="1"/>
</dbReference>
<feature type="domain" description="PAS" evidence="13">
    <location>
        <begin position="577"/>
        <end position="626"/>
    </location>
</feature>
<evidence type="ECO:0000256" key="5">
    <source>
        <dbReference type="ARBA" id="ARBA00022692"/>
    </source>
</evidence>
<dbReference type="InterPro" id="IPR043128">
    <property type="entry name" value="Rev_trsase/Diguanyl_cyclase"/>
</dbReference>
<dbReference type="InterPro" id="IPR001633">
    <property type="entry name" value="EAL_dom"/>
</dbReference>
<dbReference type="SMART" id="SM00091">
    <property type="entry name" value="PAS"/>
    <property type="match status" value="5"/>
</dbReference>
<dbReference type="InterPro" id="IPR035965">
    <property type="entry name" value="PAS-like_dom_sf"/>
</dbReference>
<dbReference type="PROSITE" id="PS50112">
    <property type="entry name" value="PAS"/>
    <property type="match status" value="4"/>
</dbReference>
<dbReference type="Pfam" id="PF01590">
    <property type="entry name" value="GAF"/>
    <property type="match status" value="1"/>
</dbReference>
<protein>
    <submittedName>
        <fullName evidence="17">PAS fold family</fullName>
    </submittedName>
</protein>
<evidence type="ECO:0000256" key="10">
    <source>
        <dbReference type="SAM" id="Coils"/>
    </source>
</evidence>
<feature type="domain" description="PAS" evidence="13">
    <location>
        <begin position="138"/>
        <end position="191"/>
    </location>
</feature>
<feature type="domain" description="PAC" evidence="14">
    <location>
        <begin position="781"/>
        <end position="833"/>
    </location>
</feature>
<dbReference type="FunFam" id="2.10.70.100:FF:000001">
    <property type="entry name" value="Sensory transduction histidine kinase"/>
    <property type="match status" value="1"/>
</dbReference>
<dbReference type="STRING" id="118168.MC7420_4357"/>
<dbReference type="CDD" id="cd01948">
    <property type="entry name" value="EAL"/>
    <property type="match status" value="1"/>
</dbReference>
<dbReference type="InterPro" id="IPR001610">
    <property type="entry name" value="PAC"/>
</dbReference>
<feature type="domain" description="PAC" evidence="14">
    <location>
        <begin position="651"/>
        <end position="705"/>
    </location>
</feature>
<keyword evidence="3" id="KW-0997">Cell inner membrane</keyword>
<evidence type="ECO:0000259" key="15">
    <source>
        <dbReference type="PROSITE" id="PS50883"/>
    </source>
</evidence>
<dbReference type="PROSITE" id="PS50887">
    <property type="entry name" value="GGDEF"/>
    <property type="match status" value="1"/>
</dbReference>